<dbReference type="InterPro" id="IPR000515">
    <property type="entry name" value="MetI-like"/>
</dbReference>
<feature type="transmembrane region" description="Helical" evidence="7">
    <location>
        <begin position="238"/>
        <end position="260"/>
    </location>
</feature>
<evidence type="ECO:0000313" key="10">
    <source>
        <dbReference type="Proteomes" id="UP000321798"/>
    </source>
</evidence>
<dbReference type="PANTHER" id="PTHR43163:SF3">
    <property type="entry name" value="PEPTIDE ABC TRANSPORTER PERMEASE PROTEIN"/>
    <property type="match status" value="1"/>
</dbReference>
<feature type="transmembrane region" description="Helical" evidence="7">
    <location>
        <begin position="173"/>
        <end position="196"/>
    </location>
</feature>
<sequence>MLKFLLRRLVSGVAMLFVISTVAYGLIYLTGADIARTLLGQNASQEAVDLKAQQLGLDQPLLQRYVDWLSGAIRGDLGVSWFSGAQVTDLVSARLGVTLSLVVLATLISAVLATVVGVWAAIKRGWVDRVLQIVSLVGAAIPNYLVAIALVLVVAINLAWVAPTGYVRPQDDLAGWASSIVLPVIALTIGCVAGVAQQVRSSMIDGLRQDYVRTLRSRGLPERRVILEHVLRNAAGPALSVLALLFVGLLGGAVVIEQMFAIPGLGSLSVSTTTQGDIPVIMGVVVVVAIIVLVVNLVIDIVQGWLNPKARIS</sequence>
<comment type="caution">
    <text evidence="9">The sequence shown here is derived from an EMBL/GenBank/DDBJ whole genome shotgun (WGS) entry which is preliminary data.</text>
</comment>
<dbReference type="PANTHER" id="PTHR43163">
    <property type="entry name" value="DIPEPTIDE TRANSPORT SYSTEM PERMEASE PROTEIN DPPB-RELATED"/>
    <property type="match status" value="1"/>
</dbReference>
<evidence type="ECO:0000256" key="2">
    <source>
        <dbReference type="ARBA" id="ARBA00022448"/>
    </source>
</evidence>
<dbReference type="RefSeq" id="WP_146951249.1">
    <property type="nucleotide sequence ID" value="NZ_BAABBJ010000005.1"/>
</dbReference>
<dbReference type="Proteomes" id="UP000321798">
    <property type="component" value="Unassembled WGS sequence"/>
</dbReference>
<comment type="subcellular location">
    <subcellularLocation>
        <location evidence="1 7">Cell membrane</location>
        <topology evidence="1 7">Multi-pass membrane protein</topology>
    </subcellularLocation>
</comment>
<dbReference type="GO" id="GO:0055085">
    <property type="term" value="P:transmembrane transport"/>
    <property type="evidence" value="ECO:0007669"/>
    <property type="project" value="InterPro"/>
</dbReference>
<dbReference type="InterPro" id="IPR045621">
    <property type="entry name" value="BPD_transp_1_N"/>
</dbReference>
<proteinExistence type="inferred from homology"/>
<accession>A0A512P8D6</accession>
<keyword evidence="2 7" id="KW-0813">Transport</keyword>
<reference evidence="9 10" key="1">
    <citation type="submission" date="2019-07" db="EMBL/GenBank/DDBJ databases">
        <title>Whole genome shotgun sequence of Cellulomonas soli NBRC 109434.</title>
        <authorList>
            <person name="Hosoyama A."/>
            <person name="Uohara A."/>
            <person name="Ohji S."/>
            <person name="Ichikawa N."/>
        </authorList>
    </citation>
    <scope>NUCLEOTIDE SEQUENCE [LARGE SCALE GENOMIC DNA]</scope>
    <source>
        <strain evidence="9 10">NBRC 109434</strain>
    </source>
</reference>
<dbReference type="InterPro" id="IPR035906">
    <property type="entry name" value="MetI-like_sf"/>
</dbReference>
<gene>
    <name evidence="9" type="ORF">CSO01_01840</name>
</gene>
<evidence type="ECO:0000256" key="4">
    <source>
        <dbReference type="ARBA" id="ARBA00022692"/>
    </source>
</evidence>
<evidence type="ECO:0000256" key="7">
    <source>
        <dbReference type="RuleBase" id="RU363032"/>
    </source>
</evidence>
<organism evidence="9 10">
    <name type="scientific">Cellulomonas soli</name>
    <dbReference type="NCBI Taxonomy" id="931535"/>
    <lineage>
        <taxon>Bacteria</taxon>
        <taxon>Bacillati</taxon>
        <taxon>Actinomycetota</taxon>
        <taxon>Actinomycetes</taxon>
        <taxon>Micrococcales</taxon>
        <taxon>Cellulomonadaceae</taxon>
        <taxon>Cellulomonas</taxon>
    </lineage>
</organism>
<dbReference type="EMBL" id="BKAL01000001">
    <property type="protein sequence ID" value="GEP67469.1"/>
    <property type="molecule type" value="Genomic_DNA"/>
</dbReference>
<evidence type="ECO:0000256" key="1">
    <source>
        <dbReference type="ARBA" id="ARBA00004651"/>
    </source>
</evidence>
<dbReference type="OrthoDB" id="9778910at2"/>
<evidence type="ECO:0000256" key="3">
    <source>
        <dbReference type="ARBA" id="ARBA00022475"/>
    </source>
</evidence>
<feature type="transmembrane region" description="Helical" evidence="7">
    <location>
        <begin position="134"/>
        <end position="161"/>
    </location>
</feature>
<evidence type="ECO:0000259" key="8">
    <source>
        <dbReference type="PROSITE" id="PS50928"/>
    </source>
</evidence>
<name>A0A512P8D6_9CELL</name>
<keyword evidence="3" id="KW-1003">Cell membrane</keyword>
<keyword evidence="5 7" id="KW-1133">Transmembrane helix</keyword>
<feature type="transmembrane region" description="Helical" evidence="7">
    <location>
        <begin position="99"/>
        <end position="122"/>
    </location>
</feature>
<dbReference type="Pfam" id="PF00528">
    <property type="entry name" value="BPD_transp_1"/>
    <property type="match status" value="1"/>
</dbReference>
<dbReference type="Pfam" id="PF19300">
    <property type="entry name" value="BPD_transp_1_N"/>
    <property type="match status" value="1"/>
</dbReference>
<feature type="transmembrane region" description="Helical" evidence="7">
    <location>
        <begin position="9"/>
        <end position="29"/>
    </location>
</feature>
<dbReference type="CDD" id="cd06261">
    <property type="entry name" value="TM_PBP2"/>
    <property type="match status" value="1"/>
</dbReference>
<keyword evidence="6 7" id="KW-0472">Membrane</keyword>
<dbReference type="PROSITE" id="PS50928">
    <property type="entry name" value="ABC_TM1"/>
    <property type="match status" value="1"/>
</dbReference>
<keyword evidence="10" id="KW-1185">Reference proteome</keyword>
<dbReference type="SUPFAM" id="SSF161098">
    <property type="entry name" value="MetI-like"/>
    <property type="match status" value="1"/>
</dbReference>
<protein>
    <submittedName>
        <fullName evidence="9">ABC transporter permease</fullName>
    </submittedName>
</protein>
<comment type="similarity">
    <text evidence="7">Belongs to the binding-protein-dependent transport system permease family.</text>
</comment>
<keyword evidence="4 7" id="KW-0812">Transmembrane</keyword>
<feature type="domain" description="ABC transmembrane type-1" evidence="8">
    <location>
        <begin position="95"/>
        <end position="303"/>
    </location>
</feature>
<evidence type="ECO:0000256" key="5">
    <source>
        <dbReference type="ARBA" id="ARBA00022989"/>
    </source>
</evidence>
<feature type="transmembrane region" description="Helical" evidence="7">
    <location>
        <begin position="280"/>
        <end position="302"/>
    </location>
</feature>
<dbReference type="AlphaFoldDB" id="A0A512P8D6"/>
<evidence type="ECO:0000313" key="9">
    <source>
        <dbReference type="EMBL" id="GEP67469.1"/>
    </source>
</evidence>
<evidence type="ECO:0000256" key="6">
    <source>
        <dbReference type="ARBA" id="ARBA00023136"/>
    </source>
</evidence>
<dbReference type="Gene3D" id="1.10.3720.10">
    <property type="entry name" value="MetI-like"/>
    <property type="match status" value="1"/>
</dbReference>
<dbReference type="GO" id="GO:0005886">
    <property type="term" value="C:plasma membrane"/>
    <property type="evidence" value="ECO:0007669"/>
    <property type="project" value="UniProtKB-SubCell"/>
</dbReference>